<accession>A0AAQ3KGJ9</accession>
<feature type="compositionally biased region" description="Basic and acidic residues" evidence="1">
    <location>
        <begin position="83"/>
        <end position="101"/>
    </location>
</feature>
<evidence type="ECO:0000313" key="2">
    <source>
        <dbReference type="EMBL" id="WOL07999.1"/>
    </source>
</evidence>
<protein>
    <submittedName>
        <fullName evidence="2">WEB family protein</fullName>
    </submittedName>
</protein>
<evidence type="ECO:0000313" key="3">
    <source>
        <dbReference type="Proteomes" id="UP001327560"/>
    </source>
</evidence>
<proteinExistence type="predicted"/>
<reference evidence="2 3" key="1">
    <citation type="submission" date="2023-10" db="EMBL/GenBank/DDBJ databases">
        <title>Chromosome-scale genome assembly provides insights into flower coloration mechanisms of Canna indica.</title>
        <authorList>
            <person name="Li C."/>
        </authorList>
    </citation>
    <scope>NUCLEOTIDE SEQUENCE [LARGE SCALE GENOMIC DNA]</scope>
    <source>
        <tissue evidence="2">Flower</tissue>
    </source>
</reference>
<feature type="compositionally biased region" description="Polar residues" evidence="1">
    <location>
        <begin position="175"/>
        <end position="193"/>
    </location>
</feature>
<sequence length="193" mass="21715">MAKVVDSLKLAEQEAHEAKADGAEMLNKLKHAEYAAAAAYEAAEEAKSETLRLKERLLDKENELETVALHKIKELSSLLEEATAKRTDDKNELSKTEKEYDPLPNISQNMNSHERVVHYHADNQKTNEENKKGVHNDEEEDPTGIVSKDLASEKDDEDESGDDNAYSKIHGAIFEQTNSMTESTKIFPTMNQQ</sequence>
<gene>
    <name evidence="2" type="ORF">Cni_G16750</name>
</gene>
<feature type="region of interest" description="Disordered" evidence="1">
    <location>
        <begin position="83"/>
        <end position="193"/>
    </location>
</feature>
<dbReference type="Proteomes" id="UP001327560">
    <property type="component" value="Chromosome 5"/>
</dbReference>
<dbReference type="AlphaFoldDB" id="A0AAQ3KGJ9"/>
<organism evidence="2 3">
    <name type="scientific">Canna indica</name>
    <name type="common">Indian-shot</name>
    <dbReference type="NCBI Taxonomy" id="4628"/>
    <lineage>
        <taxon>Eukaryota</taxon>
        <taxon>Viridiplantae</taxon>
        <taxon>Streptophyta</taxon>
        <taxon>Embryophyta</taxon>
        <taxon>Tracheophyta</taxon>
        <taxon>Spermatophyta</taxon>
        <taxon>Magnoliopsida</taxon>
        <taxon>Liliopsida</taxon>
        <taxon>Zingiberales</taxon>
        <taxon>Cannaceae</taxon>
        <taxon>Canna</taxon>
    </lineage>
</organism>
<feature type="compositionally biased region" description="Basic and acidic residues" evidence="1">
    <location>
        <begin position="112"/>
        <end position="136"/>
    </location>
</feature>
<name>A0AAQ3KGJ9_9LILI</name>
<keyword evidence="3" id="KW-1185">Reference proteome</keyword>
<evidence type="ECO:0000256" key="1">
    <source>
        <dbReference type="SAM" id="MobiDB-lite"/>
    </source>
</evidence>
<dbReference type="EMBL" id="CP136894">
    <property type="protein sequence ID" value="WOL07999.1"/>
    <property type="molecule type" value="Genomic_DNA"/>
</dbReference>